<dbReference type="Proteomes" id="UP000185612">
    <property type="component" value="Unassembled WGS sequence"/>
</dbReference>
<evidence type="ECO:0000259" key="2">
    <source>
        <dbReference type="PROSITE" id="PS51464"/>
    </source>
</evidence>
<dbReference type="Gene3D" id="3.40.50.10490">
    <property type="entry name" value="Glucose-6-phosphate isomerase like protein, domain 1"/>
    <property type="match status" value="2"/>
</dbReference>
<dbReference type="PANTHER" id="PTHR10937">
    <property type="entry name" value="GLUCOSAMINE--FRUCTOSE-6-PHOSPHATE AMINOTRANSFERASE, ISOMERIZING"/>
    <property type="match status" value="1"/>
</dbReference>
<sequence>MSKTVDEIITQPALWRRAAELAEAITGMPADGERVAVIGCGTSWFMAQSYCALRESLGKGESDAFTATEFPLTRSYDRVVLLSRSGTTTEIIDVAKELQARGVPNVLITAVANGPATPFVDAEIVLDFADEESVVQTRFATTAFALMRATLGQSLEQAATDCEKALAEDICEQCVNAPQITFLGTGWTIGLANEAALKCREASQSWTESYPAMEYRHGPISIAEPGRIVWVFGPVPPGLDKQIADTGARLVTSALDPLAHLVLAQRVSVARAEARGLNPDTPRHLTRSIILADDEH</sequence>
<reference evidence="4" key="1">
    <citation type="submission" date="2016-12" db="EMBL/GenBank/DDBJ databases">
        <authorList>
            <person name="Meng X."/>
        </authorList>
    </citation>
    <scope>NUCLEOTIDE SEQUENCE [LARGE SCALE GENOMIC DNA]</scope>
    <source>
        <strain evidence="4">DSM 20732</strain>
    </source>
</reference>
<dbReference type="Pfam" id="PF01380">
    <property type="entry name" value="SIS"/>
    <property type="match status" value="1"/>
</dbReference>
<dbReference type="FunCoup" id="A0A1Q5PTP7">
    <property type="interactions" value="181"/>
</dbReference>
<dbReference type="GO" id="GO:0097367">
    <property type="term" value="F:carbohydrate derivative binding"/>
    <property type="evidence" value="ECO:0007669"/>
    <property type="project" value="InterPro"/>
</dbReference>
<gene>
    <name evidence="3" type="ORF">BSZ40_09875</name>
</gene>
<evidence type="ECO:0000256" key="1">
    <source>
        <dbReference type="ARBA" id="ARBA00022737"/>
    </source>
</evidence>
<dbReference type="InterPro" id="IPR046348">
    <property type="entry name" value="SIS_dom_sf"/>
</dbReference>
<dbReference type="EMBL" id="MQVS01000012">
    <property type="protein sequence ID" value="OKL50934.1"/>
    <property type="molecule type" value="Genomic_DNA"/>
</dbReference>
<dbReference type="AlphaFoldDB" id="A0A1Q5PTP7"/>
<feature type="domain" description="SIS" evidence="2">
    <location>
        <begin position="25"/>
        <end position="161"/>
    </location>
</feature>
<protein>
    <submittedName>
        <fullName evidence="3">Sugar isomerase</fullName>
    </submittedName>
</protein>
<dbReference type="CDD" id="cd05009">
    <property type="entry name" value="SIS_GlmS_GlmD_2"/>
    <property type="match status" value="1"/>
</dbReference>
<proteinExistence type="predicted"/>
<accession>A0A1Q5PTP7</accession>
<dbReference type="GO" id="GO:0016853">
    <property type="term" value="F:isomerase activity"/>
    <property type="evidence" value="ECO:0007669"/>
    <property type="project" value="UniProtKB-KW"/>
</dbReference>
<dbReference type="RefSeq" id="WP_073825894.1">
    <property type="nucleotide sequence ID" value="NZ_JAUNKL010000061.1"/>
</dbReference>
<dbReference type="InterPro" id="IPR035490">
    <property type="entry name" value="GlmS/FrlB_SIS"/>
</dbReference>
<evidence type="ECO:0000313" key="4">
    <source>
        <dbReference type="Proteomes" id="UP000185612"/>
    </source>
</evidence>
<keyword evidence="3" id="KW-0413">Isomerase</keyword>
<dbReference type="STRING" id="52770.BSZ40_09875"/>
<dbReference type="InterPro" id="IPR035466">
    <property type="entry name" value="GlmS/AgaS_SIS"/>
</dbReference>
<dbReference type="SUPFAM" id="SSF53697">
    <property type="entry name" value="SIS domain"/>
    <property type="match status" value="1"/>
</dbReference>
<keyword evidence="4" id="KW-1185">Reference proteome</keyword>
<dbReference type="InterPro" id="IPR001347">
    <property type="entry name" value="SIS_dom"/>
</dbReference>
<keyword evidence="1" id="KW-0677">Repeat</keyword>
<dbReference type="CDD" id="cd05008">
    <property type="entry name" value="SIS_GlmS_GlmD_1"/>
    <property type="match status" value="1"/>
</dbReference>
<comment type="caution">
    <text evidence="3">The sequence shown here is derived from an EMBL/GenBank/DDBJ whole genome shotgun (WGS) entry which is preliminary data.</text>
</comment>
<dbReference type="OrthoDB" id="367283at2"/>
<organism evidence="3 4">
    <name type="scientific">Buchananella hordeovulneris</name>
    <dbReference type="NCBI Taxonomy" id="52770"/>
    <lineage>
        <taxon>Bacteria</taxon>
        <taxon>Bacillati</taxon>
        <taxon>Actinomycetota</taxon>
        <taxon>Actinomycetes</taxon>
        <taxon>Actinomycetales</taxon>
        <taxon>Actinomycetaceae</taxon>
        <taxon>Buchananella</taxon>
    </lineage>
</organism>
<dbReference type="PROSITE" id="PS51464">
    <property type="entry name" value="SIS"/>
    <property type="match status" value="1"/>
</dbReference>
<evidence type="ECO:0000313" key="3">
    <source>
        <dbReference type="EMBL" id="OKL50934.1"/>
    </source>
</evidence>
<dbReference type="GO" id="GO:1901135">
    <property type="term" value="P:carbohydrate derivative metabolic process"/>
    <property type="evidence" value="ECO:0007669"/>
    <property type="project" value="InterPro"/>
</dbReference>
<name>A0A1Q5PTP7_9ACTO</name>